<gene>
    <name evidence="2" type="ORF">C7441_107133</name>
</gene>
<dbReference type="SUPFAM" id="SSF52540">
    <property type="entry name" value="P-loop containing nucleoside triphosphate hydrolases"/>
    <property type="match status" value="1"/>
</dbReference>
<dbReference type="RefSeq" id="WP_109613014.1">
    <property type="nucleotide sequence ID" value="NZ_QGGG01000007.1"/>
</dbReference>
<sequence>MTGTDTERFHVLTGGPGSGKTTLIEALAAAGHATAPEAGRGIIRQHMAVDGPALPWNDPALFAELMLAWEMRSHEAARAGTGPVFFDRGVPDVIGYLCLTDLPVPLHARKAAEHFRYNRKVFILPPWPEIFSQDAERRQDLDEAHRTYQAMVETYRACGYDLVEVPRLTVPERLRFVLDAITPT</sequence>
<evidence type="ECO:0000313" key="3">
    <source>
        <dbReference type="Proteomes" id="UP000245396"/>
    </source>
</evidence>
<protein>
    <submittedName>
        <fullName evidence="2">Putative ATPase</fullName>
    </submittedName>
</protein>
<evidence type="ECO:0000259" key="1">
    <source>
        <dbReference type="Pfam" id="PF13521"/>
    </source>
</evidence>
<organism evidence="2 3">
    <name type="scientific">Pseudaminobacter salicylatoxidans</name>
    <dbReference type="NCBI Taxonomy" id="93369"/>
    <lineage>
        <taxon>Bacteria</taxon>
        <taxon>Pseudomonadati</taxon>
        <taxon>Pseudomonadota</taxon>
        <taxon>Alphaproteobacteria</taxon>
        <taxon>Hyphomicrobiales</taxon>
        <taxon>Phyllobacteriaceae</taxon>
        <taxon>Pseudaminobacter</taxon>
    </lineage>
</organism>
<dbReference type="Proteomes" id="UP000245396">
    <property type="component" value="Unassembled WGS sequence"/>
</dbReference>
<keyword evidence="3" id="KW-1185">Reference proteome</keyword>
<evidence type="ECO:0000313" key="2">
    <source>
        <dbReference type="EMBL" id="PWJ83973.1"/>
    </source>
</evidence>
<dbReference type="InterPro" id="IPR027417">
    <property type="entry name" value="P-loop_NTPase"/>
</dbReference>
<dbReference type="Gene3D" id="3.40.50.300">
    <property type="entry name" value="P-loop containing nucleotide triphosphate hydrolases"/>
    <property type="match status" value="1"/>
</dbReference>
<dbReference type="OrthoDB" id="5638848at2"/>
<dbReference type="EMBL" id="QGGG01000007">
    <property type="protein sequence ID" value="PWJ83973.1"/>
    <property type="molecule type" value="Genomic_DNA"/>
</dbReference>
<accession>A0A316C3X7</accession>
<dbReference type="InterPro" id="IPR038727">
    <property type="entry name" value="NadR/Ttd14_AAA_dom"/>
</dbReference>
<dbReference type="Pfam" id="PF13521">
    <property type="entry name" value="AAA_28"/>
    <property type="match status" value="1"/>
</dbReference>
<comment type="caution">
    <text evidence="2">The sequence shown here is derived from an EMBL/GenBank/DDBJ whole genome shotgun (WGS) entry which is preliminary data.</text>
</comment>
<feature type="domain" description="NadR/Ttd14 AAA" evidence="1">
    <location>
        <begin position="10"/>
        <end position="173"/>
    </location>
</feature>
<dbReference type="STRING" id="1192868.GCA_000304395_01900"/>
<name>A0A316C3X7_PSESE</name>
<reference evidence="2 3" key="1">
    <citation type="submission" date="2018-05" db="EMBL/GenBank/DDBJ databases">
        <title>Genomic Encyclopedia of Type Strains, Phase IV (KMG-IV): sequencing the most valuable type-strain genomes for metagenomic binning, comparative biology and taxonomic classification.</title>
        <authorList>
            <person name="Goeker M."/>
        </authorList>
    </citation>
    <scope>NUCLEOTIDE SEQUENCE [LARGE SCALE GENOMIC DNA]</scope>
    <source>
        <strain evidence="2 3">DSM 6986</strain>
    </source>
</reference>
<proteinExistence type="predicted"/>
<dbReference type="AlphaFoldDB" id="A0A316C3X7"/>